<dbReference type="Gene3D" id="2.40.128.180">
    <property type="match status" value="1"/>
</dbReference>
<dbReference type="Proteomes" id="UP001164746">
    <property type="component" value="Chromosome 15"/>
</dbReference>
<evidence type="ECO:0000313" key="1">
    <source>
        <dbReference type="EMBL" id="WAR28894.1"/>
    </source>
</evidence>
<protein>
    <submittedName>
        <fullName evidence="1">Uncharacterized protein</fullName>
    </submittedName>
</protein>
<name>A0ABY7G6C5_MYAAR</name>
<sequence length="113" mass="12743">MTPVPLKGIQCFEESITRLLTRVQELPDDGKIQVTSAWNIDVTARDNLHVWINGKAVETTSYITDKGYDVDLFFKISGQEGHIFSDVEGAEMINYLLVEGEMKGQDYQVESSK</sequence>
<keyword evidence="2" id="KW-1185">Reference proteome</keyword>
<dbReference type="InterPro" id="IPR038513">
    <property type="entry name" value="FAIM1_dom_sf"/>
</dbReference>
<gene>
    <name evidence="1" type="ORF">MAR_014598</name>
</gene>
<dbReference type="EMBL" id="CP111026">
    <property type="protein sequence ID" value="WAR28894.1"/>
    <property type="molecule type" value="Genomic_DNA"/>
</dbReference>
<organism evidence="1 2">
    <name type="scientific">Mya arenaria</name>
    <name type="common">Soft-shell clam</name>
    <dbReference type="NCBI Taxonomy" id="6604"/>
    <lineage>
        <taxon>Eukaryota</taxon>
        <taxon>Metazoa</taxon>
        <taxon>Spiralia</taxon>
        <taxon>Lophotrochozoa</taxon>
        <taxon>Mollusca</taxon>
        <taxon>Bivalvia</taxon>
        <taxon>Autobranchia</taxon>
        <taxon>Heteroconchia</taxon>
        <taxon>Euheterodonta</taxon>
        <taxon>Imparidentia</taxon>
        <taxon>Neoheterodontei</taxon>
        <taxon>Myida</taxon>
        <taxon>Myoidea</taxon>
        <taxon>Myidae</taxon>
        <taxon>Mya</taxon>
    </lineage>
</organism>
<evidence type="ECO:0000313" key="2">
    <source>
        <dbReference type="Proteomes" id="UP001164746"/>
    </source>
</evidence>
<reference evidence="1" key="1">
    <citation type="submission" date="2022-11" db="EMBL/GenBank/DDBJ databases">
        <title>Centuries of genome instability and evolution in soft-shell clam transmissible cancer (bioRxiv).</title>
        <authorList>
            <person name="Hart S.F.M."/>
            <person name="Yonemitsu M.A."/>
            <person name="Giersch R.M."/>
            <person name="Beal B.F."/>
            <person name="Arriagada G."/>
            <person name="Davis B.W."/>
            <person name="Ostrander E.A."/>
            <person name="Goff S.P."/>
            <person name="Metzger M.J."/>
        </authorList>
    </citation>
    <scope>NUCLEOTIDE SEQUENCE</scope>
    <source>
        <strain evidence="1">MELC-2E11</strain>
        <tissue evidence="1">Siphon/mantle</tissue>
    </source>
</reference>
<proteinExistence type="predicted"/>
<accession>A0ABY7G6C5</accession>